<organism evidence="8 9">
    <name type="scientific">Symbiodinium natans</name>
    <dbReference type="NCBI Taxonomy" id="878477"/>
    <lineage>
        <taxon>Eukaryota</taxon>
        <taxon>Sar</taxon>
        <taxon>Alveolata</taxon>
        <taxon>Dinophyceae</taxon>
        <taxon>Suessiales</taxon>
        <taxon>Symbiodiniaceae</taxon>
        <taxon>Symbiodinium</taxon>
    </lineage>
</organism>
<reference evidence="8" key="1">
    <citation type="submission" date="2021-02" db="EMBL/GenBank/DDBJ databases">
        <authorList>
            <person name="Dougan E. K."/>
            <person name="Rhodes N."/>
            <person name="Thang M."/>
            <person name="Chan C."/>
        </authorList>
    </citation>
    <scope>NUCLEOTIDE SEQUENCE</scope>
</reference>
<dbReference type="PROSITE" id="PS50222">
    <property type="entry name" value="EF_HAND_2"/>
    <property type="match status" value="1"/>
</dbReference>
<dbReference type="Proteomes" id="UP000604046">
    <property type="component" value="Unassembled WGS sequence"/>
</dbReference>
<dbReference type="GO" id="GO:0001518">
    <property type="term" value="C:voltage-gated sodium channel complex"/>
    <property type="evidence" value="ECO:0007669"/>
    <property type="project" value="TreeGrafter"/>
</dbReference>
<dbReference type="PANTHER" id="PTHR10037">
    <property type="entry name" value="VOLTAGE-GATED CATION CHANNEL CALCIUM AND SODIUM"/>
    <property type="match status" value="1"/>
</dbReference>
<dbReference type="InterPro" id="IPR005821">
    <property type="entry name" value="Ion_trans_dom"/>
</dbReference>
<feature type="transmembrane region" description="Helical" evidence="6">
    <location>
        <begin position="535"/>
        <end position="555"/>
    </location>
</feature>
<dbReference type="Pfam" id="PF00520">
    <property type="entry name" value="Ion_trans"/>
    <property type="match status" value="1"/>
</dbReference>
<protein>
    <submittedName>
        <fullName evidence="8">Para protein</fullName>
    </submittedName>
</protein>
<dbReference type="PROSITE" id="PS00018">
    <property type="entry name" value="EF_HAND_1"/>
    <property type="match status" value="2"/>
</dbReference>
<dbReference type="InterPro" id="IPR043203">
    <property type="entry name" value="VGCC_Ca_Na"/>
</dbReference>
<dbReference type="GO" id="GO:0005248">
    <property type="term" value="F:voltage-gated sodium channel activity"/>
    <property type="evidence" value="ECO:0007669"/>
    <property type="project" value="TreeGrafter"/>
</dbReference>
<sequence length="851" mass="94443">MLKAALQQYPIEWGLSSSECETATPQHELLGSGSEDSAVADSVAEGFYVYGGDMKTQKPKFRPPPGLGISGNSGPAILATIPDLANSTSPRNRTSKLPPSIATTMDVEQKRLNAEIVEAGKAPAADVWSRILGLAEAHLGSMNAINISTALHRLARASTSDASKKRRRHPVLFRMLDVAEAFAERQLQNRDKSMSANVSTILAWSCASLHLFRSSLFAALLKVASRGVAECQSYEMTNLMWAVAELCRRHADMGQEIKPAIRELVLCATPVVLKWHLDTFNLKVLTSALMSLVHFPPMDGLDHKVLISKIVLELAVRDEELASENKVIASAFHAMCKQHPQIYRDVVAVAAVNCAVKNLSQANCHIDALELFLAALKFVERVDRSRRRSGGIAKDEELKMIRKRLAEYNERTSSVLGGRLDLACDKEPSLGCLVTSPFFDAIAAFVILFNSFVVGWEVEWDAANSQENSVIQVLSSFCNFFFLLEVLLRISYFRCDFFINRERRAWNIFDLILVVLAVVDEIAVFTLGSDASSKGAVGAAKMLKMLRILRVFRVFRFFRPLARLALMIMDSIRSLLWAMFMLALITYVFAVSLTAQASLWLSEQVDTSQPGWYASLAEHSSPEVRKIHSSFGSLSWTLYTLAQTALAGVSWHEVCDPLLQVGWLPVSLLLIYISFTLLAVLNVITGVFVDNAFRSADKQHSDIIQKEVDKKEECISLIQAFFKAVDVNHNGEISLDELGFFLDDATMEAFFRTLGFDVYDKHRFMELLDVDDSGEVSYEEFLEGCMRYRGVAQGVDVHTVIRHLGRLQNSVSALHEDLAELKSPSKPWLFSVAGAGGGTVPMRMQRPVVGL</sequence>
<keyword evidence="5 6" id="KW-0472">Membrane</keyword>
<evidence type="ECO:0000313" key="9">
    <source>
        <dbReference type="Proteomes" id="UP000604046"/>
    </source>
</evidence>
<dbReference type="SUPFAM" id="SSF47473">
    <property type="entry name" value="EF-hand"/>
    <property type="match status" value="1"/>
</dbReference>
<evidence type="ECO:0000256" key="1">
    <source>
        <dbReference type="ARBA" id="ARBA00004141"/>
    </source>
</evidence>
<dbReference type="GO" id="GO:0005509">
    <property type="term" value="F:calcium ion binding"/>
    <property type="evidence" value="ECO:0007669"/>
    <property type="project" value="InterPro"/>
</dbReference>
<dbReference type="Gene3D" id="1.10.238.10">
    <property type="entry name" value="EF-hand"/>
    <property type="match status" value="1"/>
</dbReference>
<comment type="subcellular location">
    <subcellularLocation>
        <location evidence="1">Membrane</location>
        <topology evidence="1">Multi-pass membrane protein</topology>
    </subcellularLocation>
</comment>
<keyword evidence="9" id="KW-1185">Reference proteome</keyword>
<evidence type="ECO:0000256" key="4">
    <source>
        <dbReference type="ARBA" id="ARBA00022989"/>
    </source>
</evidence>
<comment type="caution">
    <text evidence="8">The sequence shown here is derived from an EMBL/GenBank/DDBJ whole genome shotgun (WGS) entry which is preliminary data.</text>
</comment>
<dbReference type="InterPro" id="IPR002048">
    <property type="entry name" value="EF_hand_dom"/>
</dbReference>
<feature type="domain" description="EF-hand" evidence="7">
    <location>
        <begin position="713"/>
        <end position="748"/>
    </location>
</feature>
<dbReference type="InterPro" id="IPR027359">
    <property type="entry name" value="Volt_channel_dom_sf"/>
</dbReference>
<keyword evidence="4 6" id="KW-1133">Transmembrane helix</keyword>
<dbReference type="SMART" id="SM00054">
    <property type="entry name" value="EFh"/>
    <property type="match status" value="2"/>
</dbReference>
<keyword evidence="3" id="KW-0106">Calcium</keyword>
<evidence type="ECO:0000256" key="2">
    <source>
        <dbReference type="ARBA" id="ARBA00022692"/>
    </source>
</evidence>
<feature type="transmembrane region" description="Helical" evidence="6">
    <location>
        <begin position="508"/>
        <end position="529"/>
    </location>
</feature>
<feature type="transmembrane region" description="Helical" evidence="6">
    <location>
        <begin position="666"/>
        <end position="689"/>
    </location>
</feature>
<evidence type="ECO:0000259" key="7">
    <source>
        <dbReference type="PROSITE" id="PS50222"/>
    </source>
</evidence>
<keyword evidence="2 6" id="KW-0812">Transmembrane</keyword>
<dbReference type="Gene3D" id="1.10.287.70">
    <property type="match status" value="1"/>
</dbReference>
<name>A0A812NTY0_9DINO</name>
<gene>
    <name evidence="8" type="primary">para</name>
    <name evidence="8" type="ORF">SNAT2548_LOCUS16899</name>
</gene>
<proteinExistence type="predicted"/>
<feature type="transmembrane region" description="Helical" evidence="6">
    <location>
        <begin position="575"/>
        <end position="595"/>
    </location>
</feature>
<dbReference type="PANTHER" id="PTHR10037:SF62">
    <property type="entry name" value="SODIUM CHANNEL PROTEIN 60E"/>
    <property type="match status" value="1"/>
</dbReference>
<feature type="transmembrane region" description="Helical" evidence="6">
    <location>
        <begin position="429"/>
        <end position="449"/>
    </location>
</feature>
<feature type="transmembrane region" description="Helical" evidence="6">
    <location>
        <begin position="469"/>
        <end position="488"/>
    </location>
</feature>
<dbReference type="CDD" id="cd00051">
    <property type="entry name" value="EFh"/>
    <property type="match status" value="1"/>
</dbReference>
<dbReference type="EMBL" id="CAJNDS010002094">
    <property type="protein sequence ID" value="CAE7322467.1"/>
    <property type="molecule type" value="Genomic_DNA"/>
</dbReference>
<dbReference type="InterPro" id="IPR011992">
    <property type="entry name" value="EF-hand-dom_pair"/>
</dbReference>
<evidence type="ECO:0000313" key="8">
    <source>
        <dbReference type="EMBL" id="CAE7322467.1"/>
    </source>
</evidence>
<evidence type="ECO:0000256" key="6">
    <source>
        <dbReference type="SAM" id="Phobius"/>
    </source>
</evidence>
<dbReference type="AlphaFoldDB" id="A0A812NTY0"/>
<accession>A0A812NTY0</accession>
<evidence type="ECO:0000256" key="3">
    <source>
        <dbReference type="ARBA" id="ARBA00022837"/>
    </source>
</evidence>
<dbReference type="Gene3D" id="1.20.120.350">
    <property type="entry name" value="Voltage-gated potassium channels. Chain C"/>
    <property type="match status" value="1"/>
</dbReference>
<dbReference type="SUPFAM" id="SSF81324">
    <property type="entry name" value="Voltage-gated potassium channels"/>
    <property type="match status" value="1"/>
</dbReference>
<dbReference type="OrthoDB" id="426654at2759"/>
<evidence type="ECO:0000256" key="5">
    <source>
        <dbReference type="ARBA" id="ARBA00023136"/>
    </source>
</evidence>
<dbReference type="Pfam" id="PF13499">
    <property type="entry name" value="EF-hand_7"/>
    <property type="match status" value="1"/>
</dbReference>
<dbReference type="InterPro" id="IPR018247">
    <property type="entry name" value="EF_Hand_1_Ca_BS"/>
</dbReference>